<keyword evidence="2" id="KW-0808">Transferase</keyword>
<sequence>MAIDGVDGSGKTTFADELAPIIEQSGRQVIRSSVDGFHNPRAVRYNRGKCDPHGFFFDSYNYGDLRQFLLDPFKCGADTVDTARFDHRVDNAVKVTKSVSSSAVLLLDGIFLHREELINCWDFSIFLDVPFAVSYSRMAIRDQCNPDPLSPENHRYYEGQNIYLRTCTPALRASIVIDNSASIF</sequence>
<name>A0A841LVW9_9HYPH</name>
<dbReference type="EC" id="2.7.1.48" evidence="2"/>
<proteinExistence type="predicted"/>
<dbReference type="Gene3D" id="3.40.50.300">
    <property type="entry name" value="P-loop containing nucleotide triphosphate hydrolases"/>
    <property type="match status" value="1"/>
</dbReference>
<reference evidence="2 3" key="1">
    <citation type="submission" date="2020-08" db="EMBL/GenBank/DDBJ databases">
        <title>Genomic Encyclopedia of Type Strains, Phase IV (KMG-IV): sequencing the most valuable type-strain genomes for metagenomic binning, comparative biology and taxonomic classification.</title>
        <authorList>
            <person name="Goeker M."/>
        </authorList>
    </citation>
    <scope>NUCLEOTIDE SEQUENCE [LARGE SCALE GENOMIC DNA]</scope>
    <source>
        <strain evidence="2 3">DSM 22336</strain>
    </source>
</reference>
<dbReference type="AlphaFoldDB" id="A0A841LVW9"/>
<evidence type="ECO:0000313" key="3">
    <source>
        <dbReference type="Proteomes" id="UP000555393"/>
    </source>
</evidence>
<keyword evidence="3" id="KW-1185">Reference proteome</keyword>
<accession>A0A841LVW9</accession>
<dbReference type="InterPro" id="IPR027417">
    <property type="entry name" value="P-loop_NTPase"/>
</dbReference>
<dbReference type="InterPro" id="IPR006083">
    <property type="entry name" value="PRK/URK"/>
</dbReference>
<organism evidence="2 3">
    <name type="scientific">Paenochrobactrum gallinarii</name>
    <dbReference type="NCBI Taxonomy" id="643673"/>
    <lineage>
        <taxon>Bacteria</taxon>
        <taxon>Pseudomonadati</taxon>
        <taxon>Pseudomonadota</taxon>
        <taxon>Alphaproteobacteria</taxon>
        <taxon>Hyphomicrobiales</taxon>
        <taxon>Brucellaceae</taxon>
        <taxon>Paenochrobactrum</taxon>
    </lineage>
</organism>
<dbReference type="SUPFAM" id="SSF52540">
    <property type="entry name" value="P-loop containing nucleoside triphosphate hydrolases"/>
    <property type="match status" value="1"/>
</dbReference>
<dbReference type="GO" id="GO:0004849">
    <property type="term" value="F:uridine kinase activity"/>
    <property type="evidence" value="ECO:0007669"/>
    <property type="project" value="UniProtKB-EC"/>
</dbReference>
<dbReference type="Proteomes" id="UP000555393">
    <property type="component" value="Unassembled WGS sequence"/>
</dbReference>
<evidence type="ECO:0000313" key="2">
    <source>
        <dbReference type="EMBL" id="MBB6261476.1"/>
    </source>
</evidence>
<dbReference type="Pfam" id="PF00485">
    <property type="entry name" value="PRK"/>
    <property type="match status" value="1"/>
</dbReference>
<keyword evidence="2" id="KW-0418">Kinase</keyword>
<comment type="caution">
    <text evidence="2">The sequence shown here is derived from an EMBL/GenBank/DDBJ whole genome shotgun (WGS) entry which is preliminary data.</text>
</comment>
<dbReference type="RefSeq" id="WP_343060992.1">
    <property type="nucleotide sequence ID" value="NZ_JACIIU010000008.1"/>
</dbReference>
<gene>
    <name evidence="2" type="ORF">FHS77_002031</name>
</gene>
<feature type="domain" description="Phosphoribulokinase/uridine kinase" evidence="1">
    <location>
        <begin position="2"/>
        <end position="143"/>
    </location>
</feature>
<evidence type="ECO:0000259" key="1">
    <source>
        <dbReference type="Pfam" id="PF00485"/>
    </source>
</evidence>
<dbReference type="EMBL" id="JACIIU010000008">
    <property type="protein sequence ID" value="MBB6261476.1"/>
    <property type="molecule type" value="Genomic_DNA"/>
</dbReference>
<dbReference type="GO" id="GO:0005524">
    <property type="term" value="F:ATP binding"/>
    <property type="evidence" value="ECO:0007669"/>
    <property type="project" value="InterPro"/>
</dbReference>
<protein>
    <submittedName>
        <fullName evidence="2">Uridine kinase</fullName>
        <ecNumber evidence="2">2.7.1.48</ecNumber>
    </submittedName>
</protein>